<evidence type="ECO:0000313" key="4">
    <source>
        <dbReference type="Proteomes" id="UP000219338"/>
    </source>
</evidence>
<dbReference type="InterPro" id="IPR056884">
    <property type="entry name" value="NPHP3-like_N"/>
</dbReference>
<sequence length="893" mass="99672">MHRPDVCIRNTQKELLFNGTYKMQIFIDNGKAKQGSLHSTRTNATEIIWLEALEIGCECSDIVFDLWRKRKIRKDIFIERFRTSATDVLCNSNSKGKDFGIVVSGDGTTLSFSFILVSQNEDQIPLRVEFIRRQLELVPNFPEKLKVVLSTLYKLKVWINPLLKVAPGGQAACDLFEQILSYFNEHQARIRKLGFIVDDLAALLKVVDAIRMENADKLEILIDTVGDILRTAREYGECLMKFGKRSTFKHLVSSALSSEMDDSIEDFRRRIARNNETLSRAMLVQTTIRVEDMHFRMEEAEIRNIAQLKPVTSAILHSHYAAFETCLEGTRERVIGNAVRGITSAPGAYWIPGGAGTGKSTLAASIVHELRARGVIVANLFCNRDDQQRRDPQRIIPTLAYQLAQSFPEYRSVIADAIASINAKHLPLPVQPSMQIQFFIIDAFAKIERRGVVLLIDGLDGCDEKLHALFLESLLAVSDSAIESANITFVVLSRKLDSFYPLGELFVTLVDLDGDLESKDTSKDIRRFVEARLSVISRTYRDEDWPSPADIDMLTTQARGLFIWADVACRFVNQPSYREELIRLTNESKVNIGIDHLYFRTLSIEFARRSNQTGWISDYRAIMGCILCSATPLSVRTIPQLQGKRQKTVEGTLSILRPVLRLGSSEDDEVHLLHASLADYLLDPGRSAHLHVDPSSAHASLAMGCLQVLISGLKDIHRHIISASASTKATVDLIPAHVNYSSLNWAAHLSSVTCPGDEAALIEASLVQFLEICFLYWLEALSFLDRVQDGIVSLHALCAWLKKNDLLSLQALATDGAVFLETFGYPISISPAHIYMSTLPFSPKNSLIANHYRALFPAGAIPTVTSGQASDWPDIAPVAHIGQIRHGLGEMIP</sequence>
<dbReference type="PANTHER" id="PTHR10039">
    <property type="entry name" value="AMELOGENIN"/>
    <property type="match status" value="1"/>
</dbReference>
<dbReference type="Proteomes" id="UP000219338">
    <property type="component" value="Unassembled WGS sequence"/>
</dbReference>
<dbReference type="EMBL" id="FUEG01000033">
    <property type="protein sequence ID" value="SJL16168.1"/>
    <property type="molecule type" value="Genomic_DNA"/>
</dbReference>
<dbReference type="AlphaFoldDB" id="A0A284S585"/>
<dbReference type="OrthoDB" id="3041576at2759"/>
<keyword evidence="4" id="KW-1185">Reference proteome</keyword>
<dbReference type="PANTHER" id="PTHR10039:SF17">
    <property type="entry name" value="FUNGAL STAND N-TERMINAL GOODBYE DOMAIN-CONTAINING PROTEIN-RELATED"/>
    <property type="match status" value="1"/>
</dbReference>
<gene>
    <name evidence="3" type="ORF">ARMOST_19687</name>
</gene>
<evidence type="ECO:0000313" key="3">
    <source>
        <dbReference type="EMBL" id="SJL16168.1"/>
    </source>
</evidence>
<proteinExistence type="predicted"/>
<dbReference type="Pfam" id="PF24883">
    <property type="entry name" value="NPHP3_N"/>
    <property type="match status" value="1"/>
</dbReference>
<accession>A0A284S585</accession>
<keyword evidence="1" id="KW-0677">Repeat</keyword>
<reference evidence="4" key="1">
    <citation type="journal article" date="2017" name="Nat. Ecol. Evol.">
        <title>Genome expansion and lineage-specific genetic innovations in the forest pathogenic fungi Armillaria.</title>
        <authorList>
            <person name="Sipos G."/>
            <person name="Prasanna A.N."/>
            <person name="Walter M.C."/>
            <person name="O'Connor E."/>
            <person name="Balint B."/>
            <person name="Krizsan K."/>
            <person name="Kiss B."/>
            <person name="Hess J."/>
            <person name="Varga T."/>
            <person name="Slot J."/>
            <person name="Riley R."/>
            <person name="Boka B."/>
            <person name="Rigling D."/>
            <person name="Barry K."/>
            <person name="Lee J."/>
            <person name="Mihaltcheva S."/>
            <person name="LaButti K."/>
            <person name="Lipzen A."/>
            <person name="Waldron R."/>
            <person name="Moloney N.M."/>
            <person name="Sperisen C."/>
            <person name="Kredics L."/>
            <person name="Vagvoelgyi C."/>
            <person name="Patrignani A."/>
            <person name="Fitzpatrick D."/>
            <person name="Nagy I."/>
            <person name="Doyle S."/>
            <person name="Anderson J.B."/>
            <person name="Grigoriev I.V."/>
            <person name="Gueldener U."/>
            <person name="Muensterkoetter M."/>
            <person name="Nagy L.G."/>
        </authorList>
    </citation>
    <scope>NUCLEOTIDE SEQUENCE [LARGE SCALE GENOMIC DNA]</scope>
    <source>
        <strain evidence="4">C18/9</strain>
    </source>
</reference>
<dbReference type="Gene3D" id="3.40.50.300">
    <property type="entry name" value="P-loop containing nucleotide triphosphate hydrolases"/>
    <property type="match status" value="1"/>
</dbReference>
<feature type="domain" description="Nephrocystin 3-like N-terminal" evidence="2">
    <location>
        <begin position="345"/>
        <end position="494"/>
    </location>
</feature>
<dbReference type="OMA" id="SGTINIW"/>
<evidence type="ECO:0000256" key="1">
    <source>
        <dbReference type="ARBA" id="ARBA00022737"/>
    </source>
</evidence>
<evidence type="ECO:0000259" key="2">
    <source>
        <dbReference type="Pfam" id="PF24883"/>
    </source>
</evidence>
<dbReference type="STRING" id="47428.A0A284S585"/>
<dbReference type="InterPro" id="IPR027417">
    <property type="entry name" value="P-loop_NTPase"/>
</dbReference>
<dbReference type="SUPFAM" id="SSF52540">
    <property type="entry name" value="P-loop containing nucleoside triphosphate hydrolases"/>
    <property type="match status" value="1"/>
</dbReference>
<name>A0A284S585_ARMOS</name>
<organism evidence="3 4">
    <name type="scientific">Armillaria ostoyae</name>
    <name type="common">Armillaria root rot fungus</name>
    <dbReference type="NCBI Taxonomy" id="47428"/>
    <lineage>
        <taxon>Eukaryota</taxon>
        <taxon>Fungi</taxon>
        <taxon>Dikarya</taxon>
        <taxon>Basidiomycota</taxon>
        <taxon>Agaricomycotina</taxon>
        <taxon>Agaricomycetes</taxon>
        <taxon>Agaricomycetidae</taxon>
        <taxon>Agaricales</taxon>
        <taxon>Marasmiineae</taxon>
        <taxon>Physalacriaceae</taxon>
        <taxon>Armillaria</taxon>
    </lineage>
</organism>
<protein>
    <recommendedName>
        <fullName evidence="2">Nephrocystin 3-like N-terminal domain-containing protein</fullName>
    </recommendedName>
</protein>